<dbReference type="EMBL" id="BMNH01000022">
    <property type="protein sequence ID" value="GGO77439.1"/>
    <property type="molecule type" value="Genomic_DNA"/>
</dbReference>
<dbReference type="RefSeq" id="WP_225263939.1">
    <property type="nucleotide sequence ID" value="NZ_BMNH01000022.1"/>
</dbReference>
<evidence type="ECO:0000259" key="1">
    <source>
        <dbReference type="Pfam" id="PF00596"/>
    </source>
</evidence>
<dbReference type="InterPro" id="IPR001303">
    <property type="entry name" value="Aldolase_II/adducin_N"/>
</dbReference>
<evidence type="ECO:0000313" key="3">
    <source>
        <dbReference type="Proteomes" id="UP000646523"/>
    </source>
</evidence>
<dbReference type="AlphaFoldDB" id="A0A918DQJ6"/>
<sequence length="80" mass="8935">MRNHGLLTVGDSVDAAAWWFITMERSAQVQLVAKAAGQVIPIEPANAALTHRQIGNDLVGWINYQPLHDQITREQPDLFE</sequence>
<keyword evidence="3" id="KW-1185">Reference proteome</keyword>
<proteinExistence type="predicted"/>
<dbReference type="SUPFAM" id="SSF53639">
    <property type="entry name" value="AraD/HMP-PK domain-like"/>
    <property type="match status" value="1"/>
</dbReference>
<evidence type="ECO:0000313" key="2">
    <source>
        <dbReference type="EMBL" id="GGO77439.1"/>
    </source>
</evidence>
<name>A0A918DQJ6_9ACTN</name>
<dbReference type="Pfam" id="PF00596">
    <property type="entry name" value="Aldolase_II"/>
    <property type="match status" value="1"/>
</dbReference>
<reference evidence="2" key="1">
    <citation type="journal article" date="2014" name="Int. J. Syst. Evol. Microbiol.">
        <title>Complete genome sequence of Corynebacterium casei LMG S-19264T (=DSM 44701T), isolated from a smear-ripened cheese.</title>
        <authorList>
            <consortium name="US DOE Joint Genome Institute (JGI-PGF)"/>
            <person name="Walter F."/>
            <person name="Albersmeier A."/>
            <person name="Kalinowski J."/>
            <person name="Ruckert C."/>
        </authorList>
    </citation>
    <scope>NUCLEOTIDE SEQUENCE</scope>
    <source>
        <strain evidence="2">CGMCC 4.7368</strain>
    </source>
</reference>
<dbReference type="Gene3D" id="3.40.225.10">
    <property type="entry name" value="Class II aldolase/adducin N-terminal domain"/>
    <property type="match status" value="1"/>
</dbReference>
<protein>
    <recommendedName>
        <fullName evidence="1">Class II aldolase/adducin N-terminal domain-containing protein</fullName>
    </recommendedName>
</protein>
<feature type="domain" description="Class II aldolase/adducin N-terminal" evidence="1">
    <location>
        <begin position="1"/>
        <end position="31"/>
    </location>
</feature>
<gene>
    <name evidence="2" type="ORF">GCM10012289_57120</name>
</gene>
<dbReference type="InterPro" id="IPR036409">
    <property type="entry name" value="Aldolase_II/adducin_N_sf"/>
</dbReference>
<dbReference type="Proteomes" id="UP000646523">
    <property type="component" value="Unassembled WGS sequence"/>
</dbReference>
<accession>A0A918DQJ6</accession>
<organism evidence="2 3">
    <name type="scientific">Nonomuraea cavernae</name>
    <dbReference type="NCBI Taxonomy" id="2045107"/>
    <lineage>
        <taxon>Bacteria</taxon>
        <taxon>Bacillati</taxon>
        <taxon>Actinomycetota</taxon>
        <taxon>Actinomycetes</taxon>
        <taxon>Streptosporangiales</taxon>
        <taxon>Streptosporangiaceae</taxon>
        <taxon>Nonomuraea</taxon>
    </lineage>
</organism>
<reference evidence="2" key="2">
    <citation type="submission" date="2020-09" db="EMBL/GenBank/DDBJ databases">
        <authorList>
            <person name="Sun Q."/>
            <person name="Zhou Y."/>
        </authorList>
    </citation>
    <scope>NUCLEOTIDE SEQUENCE</scope>
    <source>
        <strain evidence="2">CGMCC 4.7368</strain>
    </source>
</reference>
<comment type="caution">
    <text evidence="2">The sequence shown here is derived from an EMBL/GenBank/DDBJ whole genome shotgun (WGS) entry which is preliminary data.</text>
</comment>